<dbReference type="OrthoDB" id="10255128at2759"/>
<dbReference type="AlphaFoldDB" id="A0A9W7DEC0"/>
<evidence type="ECO:0000313" key="1">
    <source>
        <dbReference type="EMBL" id="GMG20440.1"/>
    </source>
</evidence>
<dbReference type="Proteomes" id="UP001165063">
    <property type="component" value="Unassembled WGS sequence"/>
</dbReference>
<protein>
    <submittedName>
        <fullName evidence="1">Unnamed protein product</fullName>
    </submittedName>
</protein>
<sequence length="90" mass="10116">MGLDSRRSSDSKQTVYIGDSTTDVLSMIYCDFAIVIKGGSAADRLQKLGYHVYHIGDEDLSLLKSEELDKLRFVAVDDWFDLLSVLNHDC</sequence>
<evidence type="ECO:0000313" key="2">
    <source>
        <dbReference type="Proteomes" id="UP001165063"/>
    </source>
</evidence>
<comment type="caution">
    <text evidence="1">The sequence shown here is derived from an EMBL/GenBank/DDBJ whole genome shotgun (WGS) entry which is preliminary data.</text>
</comment>
<dbReference type="EMBL" id="BSXU01000369">
    <property type="protein sequence ID" value="GMG20440.1"/>
    <property type="molecule type" value="Genomic_DNA"/>
</dbReference>
<name>A0A9W7DEC0_AMBMO</name>
<accession>A0A9W7DEC0</accession>
<dbReference type="SUPFAM" id="SSF56784">
    <property type="entry name" value="HAD-like"/>
    <property type="match status" value="1"/>
</dbReference>
<reference evidence="1" key="1">
    <citation type="submission" date="2023-04" db="EMBL/GenBank/DDBJ databases">
        <title>Ambrosiozyma monospora NBRC 1965.</title>
        <authorList>
            <person name="Ichikawa N."/>
            <person name="Sato H."/>
            <person name="Tonouchi N."/>
        </authorList>
    </citation>
    <scope>NUCLEOTIDE SEQUENCE</scope>
    <source>
        <strain evidence="1">NBRC 1965</strain>
    </source>
</reference>
<organism evidence="1 2">
    <name type="scientific">Ambrosiozyma monospora</name>
    <name type="common">Yeast</name>
    <name type="synonym">Endomycopsis monosporus</name>
    <dbReference type="NCBI Taxonomy" id="43982"/>
    <lineage>
        <taxon>Eukaryota</taxon>
        <taxon>Fungi</taxon>
        <taxon>Dikarya</taxon>
        <taxon>Ascomycota</taxon>
        <taxon>Saccharomycotina</taxon>
        <taxon>Pichiomycetes</taxon>
        <taxon>Pichiales</taxon>
        <taxon>Pichiaceae</taxon>
        <taxon>Ambrosiozyma</taxon>
    </lineage>
</organism>
<dbReference type="InterPro" id="IPR036412">
    <property type="entry name" value="HAD-like_sf"/>
</dbReference>
<keyword evidence="2" id="KW-1185">Reference proteome</keyword>
<gene>
    <name evidence="1" type="ORF">Amon01_000123800</name>
</gene>
<proteinExistence type="predicted"/>